<dbReference type="STRING" id="623281.SAMN05421747_11729"/>
<dbReference type="InterPro" id="IPR053145">
    <property type="entry name" value="AB_hydrolase_Est10"/>
</dbReference>
<gene>
    <name evidence="3" type="ORF">SAMN05421747_11729</name>
</gene>
<evidence type="ECO:0000259" key="2">
    <source>
        <dbReference type="Pfam" id="PF12146"/>
    </source>
</evidence>
<proteinExistence type="predicted"/>
<dbReference type="PROSITE" id="PS00708">
    <property type="entry name" value="PRO_ENDOPEP_SER"/>
    <property type="match status" value="1"/>
</dbReference>
<evidence type="ECO:0000256" key="1">
    <source>
        <dbReference type="ARBA" id="ARBA00022801"/>
    </source>
</evidence>
<protein>
    <recommendedName>
        <fullName evidence="2">Serine aminopeptidase S33 domain-containing protein</fullName>
    </recommendedName>
</protein>
<dbReference type="GO" id="GO:0052689">
    <property type="term" value="F:carboxylic ester hydrolase activity"/>
    <property type="evidence" value="ECO:0007669"/>
    <property type="project" value="TreeGrafter"/>
</dbReference>
<organism evidence="3 4">
    <name type="scientific">Parapedobacter composti</name>
    <dbReference type="NCBI Taxonomy" id="623281"/>
    <lineage>
        <taxon>Bacteria</taxon>
        <taxon>Pseudomonadati</taxon>
        <taxon>Bacteroidota</taxon>
        <taxon>Sphingobacteriia</taxon>
        <taxon>Sphingobacteriales</taxon>
        <taxon>Sphingobacteriaceae</taxon>
        <taxon>Parapedobacter</taxon>
    </lineage>
</organism>
<dbReference type="EMBL" id="FOLL01000017">
    <property type="protein sequence ID" value="SFC64243.1"/>
    <property type="molecule type" value="Genomic_DNA"/>
</dbReference>
<dbReference type="Proteomes" id="UP000199577">
    <property type="component" value="Unassembled WGS sequence"/>
</dbReference>
<keyword evidence="1" id="KW-0378">Hydrolase</keyword>
<keyword evidence="4" id="KW-1185">Reference proteome</keyword>
<dbReference type="Pfam" id="PF12146">
    <property type="entry name" value="Hydrolase_4"/>
    <property type="match status" value="1"/>
</dbReference>
<dbReference type="PANTHER" id="PTHR43265">
    <property type="entry name" value="ESTERASE ESTD"/>
    <property type="match status" value="1"/>
</dbReference>
<evidence type="ECO:0000313" key="4">
    <source>
        <dbReference type="Proteomes" id="UP000199577"/>
    </source>
</evidence>
<dbReference type="InterPro" id="IPR029058">
    <property type="entry name" value="AB_hydrolase_fold"/>
</dbReference>
<dbReference type="GO" id="GO:0004252">
    <property type="term" value="F:serine-type endopeptidase activity"/>
    <property type="evidence" value="ECO:0007669"/>
    <property type="project" value="InterPro"/>
</dbReference>
<dbReference type="GO" id="GO:0006508">
    <property type="term" value="P:proteolysis"/>
    <property type="evidence" value="ECO:0007669"/>
    <property type="project" value="InterPro"/>
</dbReference>
<sequence>MFSSTFTYPEREGQYPAVLIISGSGPQDRDGNLFFHDPYLIIGDYLTRHGIAVLRLDDRNVGETVEAPGAKVDYLADAVRAIEFLKGHENVDGNKVGIIGHSQGGLVAIEAAAAVPDLAAVVNAWIAHC</sequence>
<feature type="domain" description="Serine aminopeptidase S33" evidence="2">
    <location>
        <begin position="42"/>
        <end position="122"/>
    </location>
</feature>
<dbReference type="InterPro" id="IPR002471">
    <property type="entry name" value="Pept_S9_AS"/>
</dbReference>
<dbReference type="AlphaFoldDB" id="A0A1I1L1F5"/>
<dbReference type="PANTHER" id="PTHR43265:SF1">
    <property type="entry name" value="ESTERASE ESTD"/>
    <property type="match status" value="1"/>
</dbReference>
<name>A0A1I1L1F5_9SPHI</name>
<accession>A0A1I1L1F5</accession>
<evidence type="ECO:0000313" key="3">
    <source>
        <dbReference type="EMBL" id="SFC64243.1"/>
    </source>
</evidence>
<dbReference type="SUPFAM" id="SSF53474">
    <property type="entry name" value="alpha/beta-Hydrolases"/>
    <property type="match status" value="1"/>
</dbReference>
<dbReference type="InterPro" id="IPR022742">
    <property type="entry name" value="Hydrolase_4"/>
</dbReference>
<dbReference type="Gene3D" id="3.40.50.1820">
    <property type="entry name" value="alpha/beta hydrolase"/>
    <property type="match status" value="1"/>
</dbReference>
<reference evidence="3 4" key="1">
    <citation type="submission" date="2016-10" db="EMBL/GenBank/DDBJ databases">
        <authorList>
            <person name="de Groot N.N."/>
        </authorList>
    </citation>
    <scope>NUCLEOTIDE SEQUENCE [LARGE SCALE GENOMIC DNA]</scope>
    <source>
        <strain evidence="3 4">DSM 22900</strain>
    </source>
</reference>